<dbReference type="Proteomes" id="UP001180845">
    <property type="component" value="Unassembled WGS sequence"/>
</dbReference>
<dbReference type="Gene3D" id="3.20.20.30">
    <property type="entry name" value="Luciferase-like domain"/>
    <property type="match status" value="1"/>
</dbReference>
<reference evidence="2" key="1">
    <citation type="submission" date="2023-07" db="EMBL/GenBank/DDBJ databases">
        <title>Sequencing the genomes of 1000 actinobacteria strains.</title>
        <authorList>
            <person name="Klenk H.-P."/>
        </authorList>
    </citation>
    <scope>NUCLEOTIDE SEQUENCE</scope>
    <source>
        <strain evidence="2">DSM 45977</strain>
    </source>
</reference>
<dbReference type="InterPro" id="IPR011251">
    <property type="entry name" value="Luciferase-like_dom"/>
</dbReference>
<dbReference type="PANTHER" id="PTHR30011">
    <property type="entry name" value="ALKANESULFONATE MONOOXYGENASE-RELATED"/>
    <property type="match status" value="1"/>
</dbReference>
<name>A0AAE3ZC01_9ACTN</name>
<sequence length="274" mass="30324">MRMKFGISTFVTDEGIAPAELGKALEDRGFDSLFLAEHTHIPASRETPYPGGEPLPRIYYRTLDPFVSLTAAATATEHLLVATGIALIIERDPITTAKEVASLDHISGGRAIFGVGAGWNREEMRNHGTDPARRGAVMDERIRAMQAIWTRDEAEFHGEHVDFDPIHSWPKPVQQPHPPIYVGGESKRSAERVAEYGSGWLPRAGTEDLGSRIERVRDRAGWRVPVSLYAAPDDTSALDDYARAGVDRVLFSLPTRPRDETLQYLDRLTGAIQA</sequence>
<gene>
    <name evidence="2" type="ORF">JOF55_001067</name>
</gene>
<dbReference type="InterPro" id="IPR036661">
    <property type="entry name" value="Luciferase-like_sf"/>
</dbReference>
<dbReference type="NCBIfam" id="TIGR03619">
    <property type="entry name" value="F420_Rv2161c"/>
    <property type="match status" value="1"/>
</dbReference>
<dbReference type="PANTHER" id="PTHR30011:SF32">
    <property type="entry name" value="CONSERVED PROTEIN"/>
    <property type="match status" value="1"/>
</dbReference>
<dbReference type="AlphaFoldDB" id="A0AAE3ZC01"/>
<organism evidence="2 3">
    <name type="scientific">Haloactinomyces albus</name>
    <dbReference type="NCBI Taxonomy" id="1352928"/>
    <lineage>
        <taxon>Bacteria</taxon>
        <taxon>Bacillati</taxon>
        <taxon>Actinomycetota</taxon>
        <taxon>Actinomycetes</taxon>
        <taxon>Actinopolysporales</taxon>
        <taxon>Actinopolysporaceae</taxon>
        <taxon>Haloactinomyces</taxon>
    </lineage>
</organism>
<dbReference type="InterPro" id="IPR051260">
    <property type="entry name" value="Diverse_substr_monoxygenases"/>
</dbReference>
<dbReference type="SUPFAM" id="SSF51679">
    <property type="entry name" value="Bacterial luciferase-like"/>
    <property type="match status" value="1"/>
</dbReference>
<dbReference type="Pfam" id="PF00296">
    <property type="entry name" value="Bac_luciferase"/>
    <property type="match status" value="1"/>
</dbReference>
<evidence type="ECO:0000259" key="1">
    <source>
        <dbReference type="Pfam" id="PF00296"/>
    </source>
</evidence>
<evidence type="ECO:0000313" key="3">
    <source>
        <dbReference type="Proteomes" id="UP001180845"/>
    </source>
</evidence>
<proteinExistence type="predicted"/>
<dbReference type="InterPro" id="IPR019921">
    <property type="entry name" value="Lucif-like_OxRdtase_Rv2161c"/>
</dbReference>
<dbReference type="GO" id="GO:0016705">
    <property type="term" value="F:oxidoreductase activity, acting on paired donors, with incorporation or reduction of molecular oxygen"/>
    <property type="evidence" value="ECO:0007669"/>
    <property type="project" value="InterPro"/>
</dbReference>
<protein>
    <submittedName>
        <fullName evidence="2">F420-dependent oxidoreductase</fullName>
    </submittedName>
</protein>
<comment type="caution">
    <text evidence="2">The sequence shown here is derived from an EMBL/GenBank/DDBJ whole genome shotgun (WGS) entry which is preliminary data.</text>
</comment>
<keyword evidence="3" id="KW-1185">Reference proteome</keyword>
<dbReference type="EMBL" id="JAVDXW010000001">
    <property type="protein sequence ID" value="MDR7300886.1"/>
    <property type="molecule type" value="Genomic_DNA"/>
</dbReference>
<accession>A0AAE3ZC01</accession>
<feature type="domain" description="Luciferase-like" evidence="1">
    <location>
        <begin position="20"/>
        <end position="238"/>
    </location>
</feature>
<evidence type="ECO:0000313" key="2">
    <source>
        <dbReference type="EMBL" id="MDR7300886.1"/>
    </source>
</evidence>